<dbReference type="RefSeq" id="WP_089789854.1">
    <property type="nucleotide sequence ID" value="NZ_FOKW01000016.1"/>
</dbReference>
<feature type="region of interest" description="Disordered" evidence="1">
    <location>
        <begin position="1"/>
        <end position="57"/>
    </location>
</feature>
<evidence type="ECO:0000313" key="2">
    <source>
        <dbReference type="EMBL" id="SFC71245.1"/>
    </source>
</evidence>
<name>A0A1I1LE37_NATHA</name>
<gene>
    <name evidence="2" type="ORF">SAMN05444422_11611</name>
</gene>
<keyword evidence="3" id="KW-1185">Reference proteome</keyword>
<sequence>MTAPEDPLDDNERPESDGSEGAEDGNDDGSDDSEREREREQERDPGSDFEIDVEDGAGCVEIWERLSESRSDDQS</sequence>
<evidence type="ECO:0000256" key="1">
    <source>
        <dbReference type="SAM" id="MobiDB-lite"/>
    </source>
</evidence>
<dbReference type="OrthoDB" id="330977at2157"/>
<feature type="compositionally biased region" description="Basic and acidic residues" evidence="1">
    <location>
        <begin position="32"/>
        <end position="46"/>
    </location>
</feature>
<feature type="compositionally biased region" description="Acidic residues" evidence="1">
    <location>
        <begin position="17"/>
        <end position="31"/>
    </location>
</feature>
<dbReference type="Proteomes" id="UP000199161">
    <property type="component" value="Unassembled WGS sequence"/>
</dbReference>
<dbReference type="AlphaFoldDB" id="A0A1I1LE37"/>
<reference evidence="3" key="1">
    <citation type="submission" date="2016-10" db="EMBL/GenBank/DDBJ databases">
        <authorList>
            <person name="Varghese N."/>
            <person name="Submissions S."/>
        </authorList>
    </citation>
    <scope>NUCLEOTIDE SEQUENCE [LARGE SCALE GENOMIC DNA]</scope>
    <source>
        <strain evidence="3">DSM 13078</strain>
    </source>
</reference>
<protein>
    <submittedName>
        <fullName evidence="2">Uncharacterized protein</fullName>
    </submittedName>
</protein>
<accession>A0A1I1LE37</accession>
<organism evidence="2 3">
    <name type="scientific">Natronobacterium haloterrestre</name>
    <name type="common">Halobiforma haloterrestris</name>
    <dbReference type="NCBI Taxonomy" id="148448"/>
    <lineage>
        <taxon>Archaea</taxon>
        <taxon>Methanobacteriati</taxon>
        <taxon>Methanobacteriota</taxon>
        <taxon>Stenosarchaea group</taxon>
        <taxon>Halobacteria</taxon>
        <taxon>Halobacteriales</taxon>
        <taxon>Natrialbaceae</taxon>
        <taxon>Natronobacterium</taxon>
    </lineage>
</organism>
<evidence type="ECO:0000313" key="3">
    <source>
        <dbReference type="Proteomes" id="UP000199161"/>
    </source>
</evidence>
<dbReference type="EMBL" id="FOKW01000016">
    <property type="protein sequence ID" value="SFC71245.1"/>
    <property type="molecule type" value="Genomic_DNA"/>
</dbReference>
<proteinExistence type="predicted"/>